<feature type="transmembrane region" description="Helical" evidence="7">
    <location>
        <begin position="489"/>
        <end position="508"/>
    </location>
</feature>
<feature type="transmembrane region" description="Helical" evidence="7">
    <location>
        <begin position="349"/>
        <end position="373"/>
    </location>
</feature>
<keyword evidence="5 7" id="KW-0472">Membrane</keyword>
<dbReference type="CDD" id="cd17325">
    <property type="entry name" value="MFS_MdtG_SLC18_like"/>
    <property type="match status" value="1"/>
</dbReference>
<organism evidence="9 10">
    <name type="scientific">Phyllosticta capitalensis</name>
    <dbReference type="NCBI Taxonomy" id="121624"/>
    <lineage>
        <taxon>Eukaryota</taxon>
        <taxon>Fungi</taxon>
        <taxon>Dikarya</taxon>
        <taxon>Ascomycota</taxon>
        <taxon>Pezizomycotina</taxon>
        <taxon>Dothideomycetes</taxon>
        <taxon>Dothideomycetes incertae sedis</taxon>
        <taxon>Botryosphaeriales</taxon>
        <taxon>Phyllostictaceae</taxon>
        <taxon>Phyllosticta</taxon>
    </lineage>
</organism>
<feature type="transmembrane region" description="Helical" evidence="7">
    <location>
        <begin position="413"/>
        <end position="432"/>
    </location>
</feature>
<keyword evidence="2" id="KW-0813">Transport</keyword>
<comment type="subcellular location">
    <subcellularLocation>
        <location evidence="1">Membrane</location>
        <topology evidence="1">Multi-pass membrane protein</topology>
    </subcellularLocation>
</comment>
<feature type="compositionally biased region" description="Basic and acidic residues" evidence="6">
    <location>
        <begin position="549"/>
        <end position="565"/>
    </location>
</feature>
<protein>
    <submittedName>
        <fullName evidence="9">MFS transporter-like protein</fullName>
    </submittedName>
</protein>
<feature type="transmembrane region" description="Helical" evidence="7">
    <location>
        <begin position="168"/>
        <end position="190"/>
    </location>
</feature>
<evidence type="ECO:0000256" key="7">
    <source>
        <dbReference type="SAM" id="Phobius"/>
    </source>
</evidence>
<feature type="compositionally biased region" description="Polar residues" evidence="6">
    <location>
        <begin position="289"/>
        <end position="299"/>
    </location>
</feature>
<evidence type="ECO:0000259" key="8">
    <source>
        <dbReference type="PROSITE" id="PS50850"/>
    </source>
</evidence>
<feature type="domain" description="Major facilitator superfamily (MFS) profile" evidence="8">
    <location>
        <begin position="38"/>
        <end position="543"/>
    </location>
</feature>
<evidence type="ECO:0000256" key="4">
    <source>
        <dbReference type="ARBA" id="ARBA00022989"/>
    </source>
</evidence>
<feature type="transmembrane region" description="Helical" evidence="7">
    <location>
        <begin position="142"/>
        <end position="161"/>
    </location>
</feature>
<dbReference type="PANTHER" id="PTHR23506">
    <property type="entry name" value="GH10249P"/>
    <property type="match status" value="1"/>
</dbReference>
<name>A0ABR1YG29_9PEZI</name>
<dbReference type="Proteomes" id="UP001492380">
    <property type="component" value="Unassembled WGS sequence"/>
</dbReference>
<sequence>MAEELGRSGWWAAVRQTVLQQHERPPWLLRYRSSSAFICASVAMAVFTDIFLYAVIVPVMPYALTGRVGISQDSLQHWNSLLIAVYGAALIAASPVCGWLADYSSSRRLPLLLGLLALAGATVMINVGRTIGIFIAGRVLQGLSAAVVWVVGLALIVDTVGQTDAGQAMGYVSIAMSLGILIAPLLGGVVYNQAGYNAVFAMTYAIIGLDIVLRLVLVEKKVARRWESQSSGEIADLSVAEKGGYGATSAAAPIERTVEPEDDEKKDSVSFAGPSRPETSCPDAEKTVAGSSTRPQSATPDAHETNNGAGGAALTPQRTTAAASSLRATSTRIGRKLPPTITLLSSPRLVTALFAALTMSIIFGALDAVVPLYTRETFNFSSTGAGLIFLPIVVPSFLAPVFGYLADRTSPRYPATAGFIAAAPVMACMRYVDHDSLQQKVLLCALLALLGLALAALSPVVMAEISYVVDARERANPGVFGPKGAYAQAYGLFNVGWAGGALVGPIWAGDVKTDAGWGTVWWSLAVLSAFAAAPVAVWCGGTLGEERARKLEERRSREEAERLERQGQGGVGQG</sequence>
<feature type="transmembrane region" description="Helical" evidence="7">
    <location>
        <begin position="444"/>
        <end position="469"/>
    </location>
</feature>
<evidence type="ECO:0000313" key="10">
    <source>
        <dbReference type="Proteomes" id="UP001492380"/>
    </source>
</evidence>
<keyword evidence="4 7" id="KW-1133">Transmembrane helix</keyword>
<dbReference type="Pfam" id="PF07690">
    <property type="entry name" value="MFS_1"/>
    <property type="match status" value="1"/>
</dbReference>
<comment type="caution">
    <text evidence="9">The sequence shown here is derived from an EMBL/GenBank/DDBJ whole genome shotgun (WGS) entry which is preliminary data.</text>
</comment>
<keyword evidence="10" id="KW-1185">Reference proteome</keyword>
<feature type="compositionally biased region" description="Low complexity" evidence="6">
    <location>
        <begin position="318"/>
        <end position="329"/>
    </location>
</feature>
<feature type="region of interest" description="Disordered" evidence="6">
    <location>
        <begin position="549"/>
        <end position="574"/>
    </location>
</feature>
<feature type="transmembrane region" description="Helical" evidence="7">
    <location>
        <begin position="385"/>
        <end position="406"/>
    </location>
</feature>
<dbReference type="InterPro" id="IPR036259">
    <property type="entry name" value="MFS_trans_sf"/>
</dbReference>
<evidence type="ECO:0000256" key="2">
    <source>
        <dbReference type="ARBA" id="ARBA00022448"/>
    </source>
</evidence>
<evidence type="ECO:0000256" key="3">
    <source>
        <dbReference type="ARBA" id="ARBA00022692"/>
    </source>
</evidence>
<gene>
    <name evidence="9" type="ORF">HDK90DRAFT_513235</name>
</gene>
<evidence type="ECO:0000256" key="5">
    <source>
        <dbReference type="ARBA" id="ARBA00023136"/>
    </source>
</evidence>
<feature type="transmembrane region" description="Helical" evidence="7">
    <location>
        <begin position="113"/>
        <end position="136"/>
    </location>
</feature>
<dbReference type="Gene3D" id="1.20.1250.20">
    <property type="entry name" value="MFS general substrate transporter like domains"/>
    <property type="match status" value="2"/>
</dbReference>
<reference evidence="9 10" key="1">
    <citation type="submission" date="2024-04" db="EMBL/GenBank/DDBJ databases">
        <title>Phyllosticta paracitricarpa is synonymous to the EU quarantine fungus P. citricarpa based on phylogenomic analyses.</title>
        <authorList>
            <consortium name="Lawrence Berkeley National Laboratory"/>
            <person name="Van Ingen-Buijs V.A."/>
            <person name="Van Westerhoven A.C."/>
            <person name="Haridas S."/>
            <person name="Skiadas P."/>
            <person name="Martin F."/>
            <person name="Groenewald J.Z."/>
            <person name="Crous P.W."/>
            <person name="Seidl M.F."/>
        </authorList>
    </citation>
    <scope>NUCLEOTIDE SEQUENCE [LARGE SCALE GENOMIC DNA]</scope>
    <source>
        <strain evidence="9 10">CBS 123374</strain>
    </source>
</reference>
<feature type="transmembrane region" description="Helical" evidence="7">
    <location>
        <begin position="36"/>
        <end position="60"/>
    </location>
</feature>
<dbReference type="PANTHER" id="PTHR23506:SF23">
    <property type="entry name" value="GH10249P"/>
    <property type="match status" value="1"/>
</dbReference>
<feature type="region of interest" description="Disordered" evidence="6">
    <location>
        <begin position="250"/>
        <end position="329"/>
    </location>
</feature>
<dbReference type="PROSITE" id="PS50850">
    <property type="entry name" value="MFS"/>
    <property type="match status" value="1"/>
</dbReference>
<feature type="transmembrane region" description="Helical" evidence="7">
    <location>
        <begin position="80"/>
        <end position="101"/>
    </location>
</feature>
<evidence type="ECO:0000256" key="6">
    <source>
        <dbReference type="SAM" id="MobiDB-lite"/>
    </source>
</evidence>
<feature type="transmembrane region" description="Helical" evidence="7">
    <location>
        <begin position="520"/>
        <end position="544"/>
    </location>
</feature>
<evidence type="ECO:0000313" key="9">
    <source>
        <dbReference type="EMBL" id="KAK8228975.1"/>
    </source>
</evidence>
<dbReference type="InterPro" id="IPR050930">
    <property type="entry name" value="MFS_Vesicular_Transporter"/>
</dbReference>
<evidence type="ECO:0000256" key="1">
    <source>
        <dbReference type="ARBA" id="ARBA00004141"/>
    </source>
</evidence>
<dbReference type="EMBL" id="JBBWRZ010000009">
    <property type="protein sequence ID" value="KAK8228975.1"/>
    <property type="molecule type" value="Genomic_DNA"/>
</dbReference>
<dbReference type="InterPro" id="IPR020846">
    <property type="entry name" value="MFS_dom"/>
</dbReference>
<feature type="compositionally biased region" description="Basic and acidic residues" evidence="6">
    <location>
        <begin position="256"/>
        <end position="268"/>
    </location>
</feature>
<feature type="transmembrane region" description="Helical" evidence="7">
    <location>
        <begin position="196"/>
        <end position="217"/>
    </location>
</feature>
<dbReference type="SUPFAM" id="SSF103473">
    <property type="entry name" value="MFS general substrate transporter"/>
    <property type="match status" value="1"/>
</dbReference>
<keyword evidence="3 7" id="KW-0812">Transmembrane</keyword>
<proteinExistence type="predicted"/>
<accession>A0ABR1YG29</accession>
<dbReference type="InterPro" id="IPR011701">
    <property type="entry name" value="MFS"/>
</dbReference>